<dbReference type="EMBL" id="JRMQ02000002">
    <property type="protein sequence ID" value="TLE02898.1"/>
    <property type="molecule type" value="Genomic_DNA"/>
</dbReference>
<dbReference type="STRING" id="425400.LS65_06910"/>
<evidence type="ECO:0000313" key="1">
    <source>
        <dbReference type="EMBL" id="TLE02898.1"/>
    </source>
</evidence>
<reference evidence="1 2" key="1">
    <citation type="journal article" date="2014" name="Genome Announc.">
        <title>Draft genome sequences of eight enterohepatic helicobacter species isolated from both laboratory and wild rodents.</title>
        <authorList>
            <person name="Sheh A."/>
            <person name="Shen Z."/>
            <person name="Fox J.G."/>
        </authorList>
    </citation>
    <scope>NUCLEOTIDE SEQUENCE [LARGE SCALE GENOMIC DNA]</scope>
    <source>
        <strain evidence="1 2">MIT 01-6451</strain>
    </source>
</reference>
<name>A0A099BCU1_9HELI</name>
<protein>
    <submittedName>
        <fullName evidence="1">Uncharacterized protein</fullName>
    </submittedName>
</protein>
<proteinExistence type="predicted"/>
<accession>A0A099BCU1</accession>
<dbReference type="AlphaFoldDB" id="A0A099BCU1"/>
<gene>
    <name evidence="1" type="ORF">LS65_002955</name>
</gene>
<evidence type="ECO:0000313" key="2">
    <source>
        <dbReference type="Proteomes" id="UP000029707"/>
    </source>
</evidence>
<dbReference type="RefSeq" id="WP_034362628.1">
    <property type="nucleotide sequence ID" value="NZ_CAJUDB010000035.1"/>
</dbReference>
<dbReference type="Proteomes" id="UP000029707">
    <property type="component" value="Unassembled WGS sequence"/>
</dbReference>
<sequence length="421" mass="49036">MKKILCFICLVTFTFGLDFDKLGLNVELLNNKDYTQAKALLKGLESRAKQRDLSFEDYQKLEALIPCEMSPFEDCVTPGFVTNAAYFFTKFMAKEFGHLFAEYGMGSNMGYENFEYKKEYSLYDEIVFWFPINKNSPSQKEEYANFLFMKKHFKIATRIDDNGEREESCQYVTAESGGCEFAPKKPLVLRGVLKVIQDFHLQPARLGSCDDGSSPYIAFEPHNKNLVFAFGEVDLTHNQTYYNLFAPLLPKWYKEGLGGSVNFEVELELKSVMPWKFSCNDGNSIQIKNIKILKKISENPSQKKDYEDNKYYKVTLNTSDNYVNLRDKPNGKILAQIFTKDKENIKLINLSNMLWSINKISEWQRQIGYKQKLDFEDEPKLEQEWIKVLYFPPNAQKIKDTKIGYIHKSQIEITPYIADFY</sequence>
<dbReference type="OrthoDB" id="5320774at2"/>
<organism evidence="1 2">
    <name type="scientific">Helicobacter japonicus</name>
    <dbReference type="NCBI Taxonomy" id="425400"/>
    <lineage>
        <taxon>Bacteria</taxon>
        <taxon>Pseudomonadati</taxon>
        <taxon>Campylobacterota</taxon>
        <taxon>Epsilonproteobacteria</taxon>
        <taxon>Campylobacterales</taxon>
        <taxon>Helicobacteraceae</taxon>
        <taxon>Helicobacter</taxon>
    </lineage>
</organism>
<keyword evidence="2" id="KW-1185">Reference proteome</keyword>
<comment type="caution">
    <text evidence="1">The sequence shown here is derived from an EMBL/GenBank/DDBJ whole genome shotgun (WGS) entry which is preliminary data.</text>
</comment>